<comment type="subcellular location">
    <subcellularLocation>
        <location evidence="1">Membrane</location>
    </subcellularLocation>
</comment>
<dbReference type="Gene3D" id="2.40.160.20">
    <property type="match status" value="1"/>
</dbReference>
<comment type="similarity">
    <text evidence="4">Belongs to the Omp25/RopB family.</text>
</comment>
<evidence type="ECO:0000256" key="1">
    <source>
        <dbReference type="ARBA" id="ARBA00004370"/>
    </source>
</evidence>
<dbReference type="GO" id="GO:0016020">
    <property type="term" value="C:membrane"/>
    <property type="evidence" value="ECO:0007669"/>
    <property type="project" value="UniProtKB-SubCell"/>
</dbReference>
<evidence type="ECO:0000259" key="7">
    <source>
        <dbReference type="Pfam" id="PF13505"/>
    </source>
</evidence>
<reference evidence="8 9" key="1">
    <citation type="submission" date="2020-05" db="EMBL/GenBank/DDBJ databases">
        <title>Complete closed genome sequence of Defluviicoccus vanus.</title>
        <authorList>
            <person name="Bessarab I."/>
            <person name="Arumugam K."/>
            <person name="Maszenan A.M."/>
            <person name="Seviour R.J."/>
            <person name="Williams R.B."/>
        </authorList>
    </citation>
    <scope>NUCLEOTIDE SEQUENCE [LARGE SCALE GENOMIC DNA]</scope>
    <source>
        <strain evidence="8 9">Ben 114</strain>
    </source>
</reference>
<sequence>MTKMGYLPLAVVTVCGIAMTAKPAHAQSVFDGGYVGLQIGASSLTSDSKFSDSYLQNFNDGYFRYERNDRIDQSGFGVTGGGFGGYGMTFGKLYLGGEVEFGASSASSKNQDDRYNSFDYTDPDTGERRVGTRSTSETTELESGISVGVAARAGYEILPNGLLYLRAGWQGTSYKITNRARVNGGTDTSQSLTNREFLNGVRVGAGGEFAVTPNIFVRLDYTYTLYQEFDDKSAPMQDSVGGTDTYKITAQPEEQMFRIGLGWHF</sequence>
<protein>
    <submittedName>
        <fullName evidence="8">Outer membrane beta-barrel protein</fullName>
    </submittedName>
</protein>
<dbReference type="KEGG" id="dvn:HQ394_03740"/>
<dbReference type="AlphaFoldDB" id="A0A7H1MYV3"/>
<name>A0A7H1MYV3_9PROT</name>
<organism evidence="8 9">
    <name type="scientific">Defluviicoccus vanus</name>
    <dbReference type="NCBI Taxonomy" id="111831"/>
    <lineage>
        <taxon>Bacteria</taxon>
        <taxon>Pseudomonadati</taxon>
        <taxon>Pseudomonadota</taxon>
        <taxon>Alphaproteobacteria</taxon>
        <taxon>Rhodospirillales</taxon>
        <taxon>Rhodospirillaceae</taxon>
        <taxon>Defluviicoccus</taxon>
    </lineage>
</organism>
<dbReference type="InterPro" id="IPR011250">
    <property type="entry name" value="OMP/PagP_B-barrel"/>
</dbReference>
<evidence type="ECO:0000256" key="2">
    <source>
        <dbReference type="ARBA" id="ARBA00022729"/>
    </source>
</evidence>
<dbReference type="EMBL" id="CP053923">
    <property type="protein sequence ID" value="QNT68639.1"/>
    <property type="molecule type" value="Genomic_DNA"/>
</dbReference>
<keyword evidence="3" id="KW-0472">Membrane</keyword>
<feature type="chain" id="PRO_5029010692" evidence="6">
    <location>
        <begin position="27"/>
        <end position="265"/>
    </location>
</feature>
<dbReference type="PANTHER" id="PTHR34001:SF3">
    <property type="entry name" value="BLL7405 PROTEIN"/>
    <property type="match status" value="1"/>
</dbReference>
<evidence type="ECO:0000256" key="3">
    <source>
        <dbReference type="ARBA" id="ARBA00023136"/>
    </source>
</evidence>
<evidence type="ECO:0000256" key="5">
    <source>
        <dbReference type="SAM" id="MobiDB-lite"/>
    </source>
</evidence>
<dbReference type="Proteomes" id="UP000516369">
    <property type="component" value="Chromosome"/>
</dbReference>
<dbReference type="SUPFAM" id="SSF56925">
    <property type="entry name" value="OMPA-like"/>
    <property type="match status" value="1"/>
</dbReference>
<keyword evidence="2 6" id="KW-0732">Signal</keyword>
<gene>
    <name evidence="8" type="ORF">HQ394_03740</name>
</gene>
<accession>A0A7H1MYV3</accession>
<dbReference type="InterPro" id="IPR051692">
    <property type="entry name" value="OMP-like"/>
</dbReference>
<evidence type="ECO:0000256" key="6">
    <source>
        <dbReference type="SAM" id="SignalP"/>
    </source>
</evidence>
<evidence type="ECO:0000313" key="8">
    <source>
        <dbReference type="EMBL" id="QNT68639.1"/>
    </source>
</evidence>
<proteinExistence type="inferred from homology"/>
<dbReference type="InterPro" id="IPR027385">
    <property type="entry name" value="Beta-barrel_OMP"/>
</dbReference>
<feature type="signal peptide" evidence="6">
    <location>
        <begin position="1"/>
        <end position="26"/>
    </location>
</feature>
<feature type="region of interest" description="Disordered" evidence="5">
    <location>
        <begin position="105"/>
        <end position="139"/>
    </location>
</feature>
<dbReference type="PANTHER" id="PTHR34001">
    <property type="entry name" value="BLL7405 PROTEIN"/>
    <property type="match status" value="1"/>
</dbReference>
<keyword evidence="9" id="KW-1185">Reference proteome</keyword>
<feature type="domain" description="Outer membrane protein beta-barrel" evidence="7">
    <location>
        <begin position="15"/>
        <end position="265"/>
    </location>
</feature>
<evidence type="ECO:0000313" key="9">
    <source>
        <dbReference type="Proteomes" id="UP000516369"/>
    </source>
</evidence>
<dbReference type="RefSeq" id="WP_190262075.1">
    <property type="nucleotide sequence ID" value="NZ_CP053923.1"/>
</dbReference>
<evidence type="ECO:0000256" key="4">
    <source>
        <dbReference type="ARBA" id="ARBA00038306"/>
    </source>
</evidence>
<dbReference type="Pfam" id="PF13505">
    <property type="entry name" value="OMP_b-brl"/>
    <property type="match status" value="1"/>
</dbReference>